<evidence type="ECO:0000313" key="2">
    <source>
        <dbReference type="Proteomes" id="UP000261032"/>
    </source>
</evidence>
<dbReference type="AlphaFoldDB" id="A0A3E3EFJ3"/>
<gene>
    <name evidence="1" type="ORF">DXB93_03660</name>
</gene>
<name>A0A3E3EFJ3_9FIRM</name>
<accession>A0A3E3EFJ3</accession>
<protein>
    <submittedName>
        <fullName evidence="1">Uncharacterized protein</fullName>
    </submittedName>
</protein>
<proteinExistence type="predicted"/>
<dbReference type="EMBL" id="QUSL01000004">
    <property type="protein sequence ID" value="RGD86616.1"/>
    <property type="molecule type" value="Genomic_DNA"/>
</dbReference>
<reference evidence="1 2" key="1">
    <citation type="submission" date="2018-08" db="EMBL/GenBank/DDBJ databases">
        <title>A genome reference for cultivated species of the human gut microbiota.</title>
        <authorList>
            <person name="Zou Y."/>
            <person name="Xue W."/>
            <person name="Luo G."/>
        </authorList>
    </citation>
    <scope>NUCLEOTIDE SEQUENCE [LARGE SCALE GENOMIC DNA]</scope>
    <source>
        <strain evidence="1 2">OM06-4</strain>
    </source>
</reference>
<organism evidence="1 2">
    <name type="scientific">Thomasclavelia ramosa</name>
    <dbReference type="NCBI Taxonomy" id="1547"/>
    <lineage>
        <taxon>Bacteria</taxon>
        <taxon>Bacillati</taxon>
        <taxon>Bacillota</taxon>
        <taxon>Erysipelotrichia</taxon>
        <taxon>Erysipelotrichales</taxon>
        <taxon>Coprobacillaceae</taxon>
        <taxon>Thomasclavelia</taxon>
    </lineage>
</organism>
<dbReference type="Proteomes" id="UP000261032">
    <property type="component" value="Unassembled WGS sequence"/>
</dbReference>
<dbReference type="RefSeq" id="WP_117580559.1">
    <property type="nucleotide sequence ID" value="NZ_QUSL01000004.1"/>
</dbReference>
<evidence type="ECO:0000313" key="1">
    <source>
        <dbReference type="EMBL" id="RGD86616.1"/>
    </source>
</evidence>
<comment type="caution">
    <text evidence="1">The sequence shown here is derived from an EMBL/GenBank/DDBJ whole genome shotgun (WGS) entry which is preliminary data.</text>
</comment>
<sequence>MDKTKNLYLMVSKTPTRFGYMVRKVGRIRYNHSAIALDENLQALYSFARLQHNSLFLAGIVLETIPRYTLRKETFVDVAIIKIPVSLEQYKLANEIIGELYGNEEYLYNLFSVLTYPVTKGFATYQSYTCVEFVIHVLSQIGFKFSAPGYYYKPDDLLTIFKDNIYFEGNLLDYCPDERIDEQYFAPMSFEVAKKSAKCFGKIVGRSIFCRGDDYFKNKEMFWDKNNFH</sequence>
<dbReference type="Gene3D" id="3.90.1720.10">
    <property type="entry name" value="endopeptidase domain like (from Nostoc punctiforme)"/>
    <property type="match status" value="1"/>
</dbReference>